<comment type="caution">
    <text evidence="14">The sequence shown here is derived from an EMBL/GenBank/DDBJ whole genome shotgun (WGS) entry which is preliminary data.</text>
</comment>
<evidence type="ECO:0000256" key="5">
    <source>
        <dbReference type="ARBA" id="ARBA00022729"/>
    </source>
</evidence>
<evidence type="ECO:0000313" key="15">
    <source>
        <dbReference type="Proteomes" id="UP001207930"/>
    </source>
</evidence>
<dbReference type="Proteomes" id="UP001207930">
    <property type="component" value="Unassembled WGS sequence"/>
</dbReference>
<evidence type="ECO:0000313" key="14">
    <source>
        <dbReference type="EMBL" id="MCW1886007.1"/>
    </source>
</evidence>
<comment type="subcellular location">
    <subcellularLocation>
        <location evidence="1">Cell membrane</location>
        <topology evidence="1">Single-pass membrane protein</topology>
    </subcellularLocation>
</comment>
<keyword evidence="5" id="KW-0732">Signal</keyword>
<gene>
    <name evidence="14" type="ORF">OKA04_14815</name>
</gene>
<feature type="transmembrane region" description="Helical" evidence="13">
    <location>
        <begin position="6"/>
        <end position="29"/>
    </location>
</feature>
<dbReference type="InterPro" id="IPR044021">
    <property type="entry name" value="CrtO"/>
</dbReference>
<reference evidence="14 15" key="1">
    <citation type="submission" date="2022-10" db="EMBL/GenBank/DDBJ databases">
        <title>Luteolibacter flavescens strain MCCC 1K03193, whole genome shotgun sequencing project.</title>
        <authorList>
            <person name="Zhao G."/>
            <person name="Shen L."/>
        </authorList>
    </citation>
    <scope>NUCLEOTIDE SEQUENCE [LARGE SCALE GENOMIC DNA]</scope>
    <source>
        <strain evidence="14 15">MCCC 1K03193</strain>
    </source>
</reference>
<evidence type="ECO:0000256" key="7">
    <source>
        <dbReference type="ARBA" id="ARBA00023136"/>
    </source>
</evidence>
<evidence type="ECO:0000256" key="1">
    <source>
        <dbReference type="ARBA" id="ARBA00004162"/>
    </source>
</evidence>
<comment type="function">
    <text evidence="12">Catalyzes the acylation of glycosyl-4,4'-diaponeurosporenoate, i.e. the esterification of glucose at the C6'' position with the carboxyl group of the C(15) fatty acid 12-methyltetradecanoic acid, to yield staphyloxanthin. This is the last step in the biosynthesis of this orange pigment, present in most staphylococci strains.</text>
</comment>
<dbReference type="EMBL" id="JAPDDS010000008">
    <property type="protein sequence ID" value="MCW1886007.1"/>
    <property type="molecule type" value="Genomic_DNA"/>
</dbReference>
<sequence>MLLELPLGWTIALNAVGLPAMQMGLAWAFTRMPATIFERPPAASSDLRESTLAKLLAVKRWKHLMPDGASWFRGGFSKASLKGGDPSHLRRFVVETRRGEACHWAALATGPVFFLWNPLWADAVMVSALLLLNLPCIAIQRYNRIRFERLLAKYRHRYSNAPARSDLS</sequence>
<evidence type="ECO:0000256" key="10">
    <source>
        <dbReference type="ARBA" id="ARBA00023603"/>
    </source>
</evidence>
<keyword evidence="4 13" id="KW-0812">Transmembrane</keyword>
<keyword evidence="7 13" id="KW-0472">Membrane</keyword>
<protein>
    <recommendedName>
        <fullName evidence="11">Glycosyl-4,4'-diaponeurosporenoate acyltransferase</fullName>
    </recommendedName>
</protein>
<evidence type="ECO:0000256" key="3">
    <source>
        <dbReference type="ARBA" id="ARBA00022679"/>
    </source>
</evidence>
<keyword evidence="15" id="KW-1185">Reference proteome</keyword>
<keyword evidence="8" id="KW-0012">Acyltransferase</keyword>
<name>A0ABT3FR25_9BACT</name>
<keyword evidence="2" id="KW-1003">Cell membrane</keyword>
<evidence type="ECO:0000256" key="9">
    <source>
        <dbReference type="ARBA" id="ARBA00023588"/>
    </source>
</evidence>
<evidence type="ECO:0000256" key="6">
    <source>
        <dbReference type="ARBA" id="ARBA00022989"/>
    </source>
</evidence>
<proteinExistence type="inferred from homology"/>
<evidence type="ECO:0000256" key="4">
    <source>
        <dbReference type="ARBA" id="ARBA00022692"/>
    </source>
</evidence>
<comment type="pathway">
    <text evidence="9">Carotenoid biosynthesis; staphyloxanthin biosynthesis; staphyloxanthin from farnesyl diphosphate: step 5/5.</text>
</comment>
<keyword evidence="6 13" id="KW-1133">Transmembrane helix</keyword>
<feature type="transmembrane region" description="Helical" evidence="13">
    <location>
        <begin position="123"/>
        <end position="143"/>
    </location>
</feature>
<keyword evidence="3" id="KW-0808">Transferase</keyword>
<dbReference type="Pfam" id="PF18927">
    <property type="entry name" value="CrtO"/>
    <property type="match status" value="1"/>
</dbReference>
<evidence type="ECO:0000256" key="12">
    <source>
        <dbReference type="ARBA" id="ARBA00025324"/>
    </source>
</evidence>
<comment type="similarity">
    <text evidence="10">Belongs to the acyltransferase CrtO family.</text>
</comment>
<organism evidence="14 15">
    <name type="scientific">Luteolibacter flavescens</name>
    <dbReference type="NCBI Taxonomy" id="1859460"/>
    <lineage>
        <taxon>Bacteria</taxon>
        <taxon>Pseudomonadati</taxon>
        <taxon>Verrucomicrobiota</taxon>
        <taxon>Verrucomicrobiia</taxon>
        <taxon>Verrucomicrobiales</taxon>
        <taxon>Verrucomicrobiaceae</taxon>
        <taxon>Luteolibacter</taxon>
    </lineage>
</organism>
<evidence type="ECO:0000256" key="8">
    <source>
        <dbReference type="ARBA" id="ARBA00023315"/>
    </source>
</evidence>
<evidence type="ECO:0000256" key="11">
    <source>
        <dbReference type="ARBA" id="ARBA00023667"/>
    </source>
</evidence>
<evidence type="ECO:0000256" key="2">
    <source>
        <dbReference type="ARBA" id="ARBA00022475"/>
    </source>
</evidence>
<evidence type="ECO:0000256" key="13">
    <source>
        <dbReference type="SAM" id="Phobius"/>
    </source>
</evidence>
<accession>A0ABT3FR25</accession>